<dbReference type="RefSeq" id="WP_404633149.1">
    <property type="nucleotide sequence ID" value="NZ_JADIKM010000003.1"/>
</dbReference>
<feature type="region of interest" description="Disordered" evidence="1">
    <location>
        <begin position="27"/>
        <end position="52"/>
    </location>
</feature>
<gene>
    <name evidence="2" type="ORF">ISP17_11230</name>
</gene>
<evidence type="ECO:0000313" key="3">
    <source>
        <dbReference type="Proteomes" id="UP001620460"/>
    </source>
</evidence>
<organism evidence="2 3">
    <name type="scientific">Dyella ginsengisoli</name>
    <dbReference type="NCBI Taxonomy" id="363848"/>
    <lineage>
        <taxon>Bacteria</taxon>
        <taxon>Pseudomonadati</taxon>
        <taxon>Pseudomonadota</taxon>
        <taxon>Gammaproteobacteria</taxon>
        <taxon>Lysobacterales</taxon>
        <taxon>Rhodanobacteraceae</taxon>
        <taxon>Dyella</taxon>
    </lineage>
</organism>
<protein>
    <submittedName>
        <fullName evidence="2">Uncharacterized protein</fullName>
    </submittedName>
</protein>
<reference evidence="2 3" key="1">
    <citation type="submission" date="2020-10" db="EMBL/GenBank/DDBJ databases">
        <title>Phylogeny of dyella-like bacteria.</title>
        <authorList>
            <person name="Fu J."/>
        </authorList>
    </citation>
    <scope>NUCLEOTIDE SEQUENCE [LARGE SCALE GENOMIC DNA]</scope>
    <source>
        <strain evidence="2 3">Gsoil3046</strain>
    </source>
</reference>
<proteinExistence type="predicted"/>
<name>A0ABW8JUF5_9GAMM</name>
<feature type="compositionally biased region" description="Basic and acidic residues" evidence="1">
    <location>
        <begin position="36"/>
        <end position="52"/>
    </location>
</feature>
<sequence>MNTSLHPALAPLIEALARQAAQDYLTAQAAASNDPAGERSEPVALHPVDRAA</sequence>
<keyword evidence="3" id="KW-1185">Reference proteome</keyword>
<evidence type="ECO:0000256" key="1">
    <source>
        <dbReference type="SAM" id="MobiDB-lite"/>
    </source>
</evidence>
<accession>A0ABW8JUF5</accession>
<dbReference type="EMBL" id="JADIKM010000003">
    <property type="protein sequence ID" value="MFK2904538.1"/>
    <property type="molecule type" value="Genomic_DNA"/>
</dbReference>
<dbReference type="Proteomes" id="UP001620460">
    <property type="component" value="Unassembled WGS sequence"/>
</dbReference>
<evidence type="ECO:0000313" key="2">
    <source>
        <dbReference type="EMBL" id="MFK2904538.1"/>
    </source>
</evidence>
<comment type="caution">
    <text evidence="2">The sequence shown here is derived from an EMBL/GenBank/DDBJ whole genome shotgun (WGS) entry which is preliminary data.</text>
</comment>